<evidence type="ECO:0000313" key="1">
    <source>
        <dbReference type="EMBL" id="MCC2163886.1"/>
    </source>
</evidence>
<dbReference type="RefSeq" id="WP_308450663.1">
    <property type="nucleotide sequence ID" value="NZ_JAJEPU010000005.1"/>
</dbReference>
<dbReference type="AlphaFoldDB" id="A0AAE3ANH0"/>
<reference evidence="1" key="1">
    <citation type="submission" date="2021-10" db="EMBL/GenBank/DDBJ databases">
        <title>Anaerobic single-cell dispensing facilitates the cultivation of human gut bacteria.</title>
        <authorList>
            <person name="Afrizal A."/>
        </authorList>
    </citation>
    <scope>NUCLEOTIDE SEQUENCE</scope>
    <source>
        <strain evidence="1">CLA-AA-H274</strain>
    </source>
</reference>
<dbReference type="Pfam" id="PF04463">
    <property type="entry name" value="2-thiour_desulf"/>
    <property type="match status" value="1"/>
</dbReference>
<organism evidence="1 2">
    <name type="scientific">Brotaphodocola catenula</name>
    <dbReference type="NCBI Taxonomy" id="2885361"/>
    <lineage>
        <taxon>Bacteria</taxon>
        <taxon>Bacillati</taxon>
        <taxon>Bacillota</taxon>
        <taxon>Clostridia</taxon>
        <taxon>Lachnospirales</taxon>
        <taxon>Lachnospiraceae</taxon>
        <taxon>Brotaphodocola</taxon>
    </lineage>
</organism>
<sequence>MLVSACLLGSNCRYNEKGVLDENVRSLMKVADLIPICPEIYGGLSTPRVPSERVGDLVKTKAGSDVTPQYQKGAREAWKLAELFSCTCAVLKERSPSCGHGQIYDGTYSGKLTAGNGVTAELLLAHGIPVFGESETEECLIYLKNRG</sequence>
<dbReference type="InterPro" id="IPR007553">
    <property type="entry name" value="2-thiour_desulf"/>
</dbReference>
<protein>
    <submittedName>
        <fullName evidence="1">DUF523 domain-containing protein</fullName>
    </submittedName>
</protein>
<keyword evidence="2" id="KW-1185">Reference proteome</keyword>
<proteinExistence type="predicted"/>
<evidence type="ECO:0000313" key="2">
    <source>
        <dbReference type="Proteomes" id="UP001198962"/>
    </source>
</evidence>
<dbReference type="PANTHER" id="PTHR30087:SF1">
    <property type="entry name" value="HYPOTHETICAL CYTOSOLIC PROTEIN"/>
    <property type="match status" value="1"/>
</dbReference>
<name>A0AAE3ANH0_9FIRM</name>
<dbReference type="PANTHER" id="PTHR30087">
    <property type="entry name" value="INNER MEMBRANE PROTEIN"/>
    <property type="match status" value="1"/>
</dbReference>
<gene>
    <name evidence="1" type="ORF">LKD32_03130</name>
</gene>
<accession>A0AAE3ANH0</accession>
<comment type="caution">
    <text evidence="1">The sequence shown here is derived from an EMBL/GenBank/DDBJ whole genome shotgun (WGS) entry which is preliminary data.</text>
</comment>
<dbReference type="Proteomes" id="UP001198962">
    <property type="component" value="Unassembled WGS sequence"/>
</dbReference>
<dbReference type="EMBL" id="JAJEPU010000005">
    <property type="protein sequence ID" value="MCC2163886.1"/>
    <property type="molecule type" value="Genomic_DNA"/>
</dbReference>